<proteinExistence type="inferred from homology"/>
<gene>
    <name evidence="5" type="ORF">IO98_02570</name>
</gene>
<name>A0A084JRJ5_9FIRM</name>
<dbReference type="Pfam" id="PF00535">
    <property type="entry name" value="Glycos_transf_2"/>
    <property type="match status" value="1"/>
</dbReference>
<dbReference type="AlphaFoldDB" id="A0A084JRJ5"/>
<dbReference type="InterPro" id="IPR029044">
    <property type="entry name" value="Nucleotide-diphossugar_trans"/>
</dbReference>
<dbReference type="PANTHER" id="PTHR43685">
    <property type="entry name" value="GLYCOSYLTRANSFERASE"/>
    <property type="match status" value="1"/>
</dbReference>
<dbReference type="EMBL" id="JPME01000003">
    <property type="protein sequence ID" value="KEZ91579.1"/>
    <property type="molecule type" value="Genomic_DNA"/>
</dbReference>
<feature type="domain" description="Glycosyltransferase 2-like" evidence="4">
    <location>
        <begin position="6"/>
        <end position="138"/>
    </location>
</feature>
<sequence length="273" mass="31972">MYKNYSVLMSVYYKEKSEYLRESIESMMNQTIVTDDFVIVCDGPLTNELDLVINEFTMKYPNIFNVVRLPKNVGVGEALSKVLVLCQNELIARMDSDDISISDRCERELECFNRYNVDIVSGTVWEFVGSIENLTVKRILPQNHDDIVKFAKRRNPFSQPSIMFRKSIALESGGYKPFHLCEDYYLWIRMLMNGAIGYNIQEPILYMRSGDGMYDRRSGFLYLKSMIRFRKYMYHVHFSSFKDLAISSIGQCIVCLSPKAVRKLLYYKLLRKK</sequence>
<evidence type="ECO:0000256" key="3">
    <source>
        <dbReference type="ARBA" id="ARBA00022679"/>
    </source>
</evidence>
<keyword evidence="3" id="KW-0808">Transferase</keyword>
<evidence type="ECO:0000313" key="5">
    <source>
        <dbReference type="EMBL" id="KEZ91579.1"/>
    </source>
</evidence>
<comment type="caution">
    <text evidence="5">The sequence shown here is derived from an EMBL/GenBank/DDBJ whole genome shotgun (WGS) entry which is preliminary data.</text>
</comment>
<keyword evidence="6" id="KW-1185">Reference proteome</keyword>
<reference evidence="5 6" key="1">
    <citation type="submission" date="2014-07" db="EMBL/GenBank/DDBJ databases">
        <title>Draft genome of Clostridium celerecrescens 152B isolated from sediments associated with methane hydrate from Krishna Godavari basin.</title>
        <authorList>
            <person name="Honkalas V.S."/>
            <person name="Dabir A.P."/>
            <person name="Arora P."/>
            <person name="Dhakephalkar P.K."/>
        </authorList>
    </citation>
    <scope>NUCLEOTIDE SEQUENCE [LARGE SCALE GENOMIC DNA]</scope>
    <source>
        <strain evidence="5 6">152B</strain>
    </source>
</reference>
<dbReference type="RefSeq" id="WP_038277587.1">
    <property type="nucleotide sequence ID" value="NZ_JPME01000003.1"/>
</dbReference>
<evidence type="ECO:0000256" key="1">
    <source>
        <dbReference type="ARBA" id="ARBA00006739"/>
    </source>
</evidence>
<accession>A0A084JRJ5</accession>
<protein>
    <recommendedName>
        <fullName evidence="4">Glycosyltransferase 2-like domain-containing protein</fullName>
    </recommendedName>
</protein>
<evidence type="ECO:0000259" key="4">
    <source>
        <dbReference type="Pfam" id="PF00535"/>
    </source>
</evidence>
<comment type="similarity">
    <text evidence="1">Belongs to the glycosyltransferase 2 family.</text>
</comment>
<dbReference type="SUPFAM" id="SSF53448">
    <property type="entry name" value="Nucleotide-diphospho-sugar transferases"/>
    <property type="match status" value="1"/>
</dbReference>
<keyword evidence="2" id="KW-0328">Glycosyltransferase</keyword>
<evidence type="ECO:0000256" key="2">
    <source>
        <dbReference type="ARBA" id="ARBA00022676"/>
    </source>
</evidence>
<dbReference type="InterPro" id="IPR001173">
    <property type="entry name" value="Glyco_trans_2-like"/>
</dbReference>
<dbReference type="Proteomes" id="UP000028525">
    <property type="component" value="Unassembled WGS sequence"/>
</dbReference>
<dbReference type="Gene3D" id="3.90.550.10">
    <property type="entry name" value="Spore Coat Polysaccharide Biosynthesis Protein SpsA, Chain A"/>
    <property type="match status" value="1"/>
</dbReference>
<dbReference type="STRING" id="29354.IO98_02570"/>
<dbReference type="GO" id="GO:0016757">
    <property type="term" value="F:glycosyltransferase activity"/>
    <property type="evidence" value="ECO:0007669"/>
    <property type="project" value="UniProtKB-KW"/>
</dbReference>
<dbReference type="InterPro" id="IPR050834">
    <property type="entry name" value="Glycosyltransf_2"/>
</dbReference>
<organism evidence="5 6">
    <name type="scientific">Lacrimispora celerecrescens</name>
    <dbReference type="NCBI Taxonomy" id="29354"/>
    <lineage>
        <taxon>Bacteria</taxon>
        <taxon>Bacillati</taxon>
        <taxon>Bacillota</taxon>
        <taxon>Clostridia</taxon>
        <taxon>Lachnospirales</taxon>
        <taxon>Lachnospiraceae</taxon>
        <taxon>Lacrimispora</taxon>
    </lineage>
</organism>
<evidence type="ECO:0000313" key="6">
    <source>
        <dbReference type="Proteomes" id="UP000028525"/>
    </source>
</evidence>
<dbReference type="PANTHER" id="PTHR43685:SF5">
    <property type="entry name" value="GLYCOSYLTRANSFERASE EPSE-RELATED"/>
    <property type="match status" value="1"/>
</dbReference>